<comment type="function">
    <text evidence="7">Negatively regulates transcription of bacterial ribonucleotide reductase nrd genes and operons by binding to NrdR-boxes.</text>
</comment>
<evidence type="ECO:0000313" key="10">
    <source>
        <dbReference type="Proteomes" id="UP000679129"/>
    </source>
</evidence>
<keyword evidence="3 7" id="KW-0067">ATP-binding</keyword>
<dbReference type="GO" id="GO:0003677">
    <property type="term" value="F:DNA binding"/>
    <property type="evidence" value="ECO:0007669"/>
    <property type="project" value="UniProtKB-KW"/>
</dbReference>
<feature type="domain" description="ATP-cone" evidence="8">
    <location>
        <begin position="45"/>
        <end position="135"/>
    </location>
</feature>
<dbReference type="Pfam" id="PF03477">
    <property type="entry name" value="ATP-cone"/>
    <property type="match status" value="1"/>
</dbReference>
<evidence type="ECO:0000256" key="6">
    <source>
        <dbReference type="ARBA" id="ARBA00023163"/>
    </source>
</evidence>
<comment type="similarity">
    <text evidence="7">Belongs to the NrdR family.</text>
</comment>
<keyword evidence="10" id="KW-1185">Reference proteome</keyword>
<dbReference type="PANTHER" id="PTHR30455">
    <property type="entry name" value="TRANSCRIPTIONAL REPRESSOR NRDR"/>
    <property type="match status" value="1"/>
</dbReference>
<dbReference type="InterPro" id="IPR055173">
    <property type="entry name" value="NrdR-like_N"/>
</dbReference>
<dbReference type="Proteomes" id="UP000679129">
    <property type="component" value="Chromosome"/>
</dbReference>
<evidence type="ECO:0000256" key="7">
    <source>
        <dbReference type="HAMAP-Rule" id="MF_00440"/>
    </source>
</evidence>
<keyword evidence="5 7" id="KW-0238">DNA-binding</keyword>
<dbReference type="GO" id="GO:0008270">
    <property type="term" value="F:zinc ion binding"/>
    <property type="evidence" value="ECO:0007669"/>
    <property type="project" value="InterPro"/>
</dbReference>
<keyword evidence="2 7" id="KW-0547">Nucleotide-binding</keyword>
<evidence type="ECO:0000259" key="8">
    <source>
        <dbReference type="PROSITE" id="PS51161"/>
    </source>
</evidence>
<dbReference type="PANTHER" id="PTHR30455:SF2">
    <property type="entry name" value="TRANSCRIPTIONAL REPRESSOR NRDR"/>
    <property type="match status" value="1"/>
</dbReference>
<dbReference type="GO" id="GO:0005524">
    <property type="term" value="F:ATP binding"/>
    <property type="evidence" value="ECO:0007669"/>
    <property type="project" value="UniProtKB-UniRule"/>
</dbReference>
<protein>
    <recommendedName>
        <fullName evidence="7">Transcriptional repressor NrdR</fullName>
    </recommendedName>
</protein>
<name>A0A8F1MBL1_9BACT</name>
<evidence type="ECO:0000256" key="3">
    <source>
        <dbReference type="ARBA" id="ARBA00022840"/>
    </source>
</evidence>
<evidence type="ECO:0000256" key="1">
    <source>
        <dbReference type="ARBA" id="ARBA00022491"/>
    </source>
</evidence>
<dbReference type="InterPro" id="IPR003796">
    <property type="entry name" value="RNR_NrdR-like"/>
</dbReference>
<evidence type="ECO:0000256" key="2">
    <source>
        <dbReference type="ARBA" id="ARBA00022741"/>
    </source>
</evidence>
<dbReference type="KEGG" id="mnd:KOY48_01120"/>
<dbReference type="EMBL" id="CP076460">
    <property type="protein sequence ID" value="QWQ32451.1"/>
    <property type="molecule type" value="Genomic_DNA"/>
</dbReference>
<sequence>MVFNIGNSRVIESREVADGTAIRRRRETPDGKRFTTYERIEKPNLAVIKKNGDRELFDRVKLANSTRRSVGKFFKSDEEVDNIITAVEDSLYALGESEVTSKQIGDQVLDELEKRNEVAYVRFASVFYEFKTLDDFVEILKQNDAVRASGNCNASSCDLSFGKRLCAPSFRLFA</sequence>
<evidence type="ECO:0000313" key="9">
    <source>
        <dbReference type="EMBL" id="QWQ32451.1"/>
    </source>
</evidence>
<dbReference type="NCBIfam" id="TIGR00244">
    <property type="entry name" value="transcriptional regulator NrdR"/>
    <property type="match status" value="1"/>
</dbReference>
<dbReference type="PROSITE" id="PS51161">
    <property type="entry name" value="ATP_CONE"/>
    <property type="match status" value="1"/>
</dbReference>
<dbReference type="Pfam" id="PF22811">
    <property type="entry name" value="Zn_ribbon_NrdR"/>
    <property type="match status" value="1"/>
</dbReference>
<dbReference type="AlphaFoldDB" id="A0A8F1MBL1"/>
<accession>A0A8F1MBL1</accession>
<dbReference type="HAMAP" id="MF_00440">
    <property type="entry name" value="NrdR"/>
    <property type="match status" value="1"/>
</dbReference>
<dbReference type="InterPro" id="IPR005144">
    <property type="entry name" value="ATP-cone_dom"/>
</dbReference>
<dbReference type="GO" id="GO:0045892">
    <property type="term" value="P:negative regulation of DNA-templated transcription"/>
    <property type="evidence" value="ECO:0007669"/>
    <property type="project" value="UniProtKB-UniRule"/>
</dbReference>
<gene>
    <name evidence="7 9" type="primary">nrdR</name>
    <name evidence="9" type="ORF">KOY48_01120</name>
</gene>
<reference evidence="9" key="1">
    <citation type="submission" date="2021-06" db="EMBL/GenBank/DDBJ databases">
        <title>An adapted protocol for Saccharibacteria cultivation: two new species join this phylum of Candidate Phyla Radiations.</title>
        <authorList>
            <person name="Ibrahim A."/>
            <person name="Maatouk M."/>
            <person name="Zgheib R."/>
            <person name="Haddad G."/>
            <person name="Bou Khalil J."/>
            <person name="Raoult D."/>
            <person name="Bittar F."/>
        </authorList>
    </citation>
    <scope>NUCLEOTIDE SEQUENCE</scope>
    <source>
        <strain evidence="9">IHU1</strain>
    </source>
</reference>
<evidence type="ECO:0000256" key="4">
    <source>
        <dbReference type="ARBA" id="ARBA00023015"/>
    </source>
</evidence>
<evidence type="ECO:0000256" key="5">
    <source>
        <dbReference type="ARBA" id="ARBA00023125"/>
    </source>
</evidence>
<keyword evidence="6 7" id="KW-0804">Transcription</keyword>
<proteinExistence type="inferred from homology"/>
<organism evidence="9 10">
    <name type="scientific">Candidatus Minimicrobia naudis</name>
    <dbReference type="NCBI Taxonomy" id="2841263"/>
    <lineage>
        <taxon>Bacteria</taxon>
        <taxon>Candidatus Saccharimonadota</taxon>
        <taxon>Candidatus Saccharimonadota incertae sedis</taxon>
        <taxon>Candidatus Minimicrobia</taxon>
    </lineage>
</organism>
<keyword evidence="1 7" id="KW-0678">Repressor</keyword>
<keyword evidence="4 7" id="KW-0805">Transcription regulation</keyword>
<comment type="caution">
    <text evidence="7">Lacks conserved residue(s) required for the propagation of feature annotation.</text>
</comment>